<accession>A0AA36A084</accession>
<evidence type="ECO:0000313" key="1">
    <source>
        <dbReference type="EMBL" id="CAI9300877.1"/>
    </source>
</evidence>
<protein>
    <submittedName>
        <fullName evidence="1">Uncharacterized protein</fullName>
    </submittedName>
</protein>
<evidence type="ECO:0000313" key="2">
    <source>
        <dbReference type="Proteomes" id="UP001177003"/>
    </source>
</evidence>
<dbReference type="Proteomes" id="UP001177003">
    <property type="component" value="Chromosome 9"/>
</dbReference>
<name>A0AA36A084_LACSI</name>
<gene>
    <name evidence="1" type="ORF">LSALG_LOCUS39479</name>
</gene>
<dbReference type="AlphaFoldDB" id="A0AA36A084"/>
<reference evidence="1" key="1">
    <citation type="submission" date="2023-04" db="EMBL/GenBank/DDBJ databases">
        <authorList>
            <person name="Vijverberg K."/>
            <person name="Xiong W."/>
            <person name="Schranz E."/>
        </authorList>
    </citation>
    <scope>NUCLEOTIDE SEQUENCE</scope>
</reference>
<sequence length="134" mass="14180">MASGNTGGASGTPTSPIRPMMALEPITAPIFTPITSETPQQNGSTITIAPMSELWRPIVEEPTSYTVVLTLNASVQTQQLTMISSSMAPPIANNVNGVPVISQVSPLNKITREQTTVSQTLPFTTSIPFNTKIP</sequence>
<organism evidence="1 2">
    <name type="scientific">Lactuca saligna</name>
    <name type="common">Willowleaf lettuce</name>
    <dbReference type="NCBI Taxonomy" id="75948"/>
    <lineage>
        <taxon>Eukaryota</taxon>
        <taxon>Viridiplantae</taxon>
        <taxon>Streptophyta</taxon>
        <taxon>Embryophyta</taxon>
        <taxon>Tracheophyta</taxon>
        <taxon>Spermatophyta</taxon>
        <taxon>Magnoliopsida</taxon>
        <taxon>eudicotyledons</taxon>
        <taxon>Gunneridae</taxon>
        <taxon>Pentapetalae</taxon>
        <taxon>asterids</taxon>
        <taxon>campanulids</taxon>
        <taxon>Asterales</taxon>
        <taxon>Asteraceae</taxon>
        <taxon>Cichorioideae</taxon>
        <taxon>Cichorieae</taxon>
        <taxon>Lactucinae</taxon>
        <taxon>Lactuca</taxon>
    </lineage>
</organism>
<proteinExistence type="predicted"/>
<dbReference type="EMBL" id="OX465085">
    <property type="protein sequence ID" value="CAI9300877.1"/>
    <property type="molecule type" value="Genomic_DNA"/>
</dbReference>
<keyword evidence="2" id="KW-1185">Reference proteome</keyword>